<dbReference type="Proteomes" id="UP001187415">
    <property type="component" value="Unassembled WGS sequence"/>
</dbReference>
<reference evidence="5" key="1">
    <citation type="submission" date="2023-07" db="EMBL/GenBank/DDBJ databases">
        <title>Chromosome-level Genome Assembly of Striped Snakehead (Channa striata).</title>
        <authorList>
            <person name="Liu H."/>
        </authorList>
    </citation>
    <scope>NUCLEOTIDE SEQUENCE</scope>
    <source>
        <strain evidence="5">Gz</strain>
        <tissue evidence="5">Muscle</tissue>
    </source>
</reference>
<evidence type="ECO:0000259" key="3">
    <source>
        <dbReference type="Pfam" id="PF14908"/>
    </source>
</evidence>
<dbReference type="AlphaFoldDB" id="A0AA88NHF8"/>
<gene>
    <name evidence="5" type="ORF">Q5P01_006499</name>
</gene>
<sequence length="638" mass="73232">MSKMKDILRLLSETDRRTLPALQQLSENDIDSIWADVSAYIERQMSLHKGVHLAGLGTFTFSQQKLDIGNKFILIQRPVFLLAGKLTQSLGVKQSMPLAAATHLPVVQLNFAAVSQETPFSRDTVEGCIRETLQLLFKALASEQNVFVTFQGIGVLSFKNNKVRMKFNRDFINAMDGSGRLLLAFNKRPGSSVSLLSGGLSRLHRPQTANPTSLPTVCPPQPDNKAGDKDGWCLSLAPEQRIVGDTPKQRDSKSHQTLHPAKMKDVSLCRDLNPQPPVETTDKTTTSILPPEVSPKLGEPRVSVSCSGHSRAGQELCYLCMQRAQRNVPVYLKELQQVEEKAQEKLLLLKEQQKDKQYMEKEQAKLNEKREHAKRVATFNLQMSEKREKTPQYPASFIFLARPITPARRIQQHRYMKELQSQIEKRQQHDTRDQQNRLLMERLDQVQLVQEIAMQKAQQVQQKHERTKHYKGALDAQVADKKYTDPPDCQPENSEFNSYETAVSNAESRDRAKEVLQANFSAATQRKKKEMLNHQAQVEKEREMLKHSKLELMLDHINHYEKKRDIGKSLEDEWSRSMKLKHQREEEERRFLRSAGQLLVDKLAQYKRCSWCKRKTTNCGETNIWKDSQHLSGSQFMI</sequence>
<evidence type="ECO:0000313" key="5">
    <source>
        <dbReference type="EMBL" id="KAK2853838.1"/>
    </source>
</evidence>
<dbReference type="InterPro" id="IPR026295">
    <property type="entry name" value="CCD81"/>
</dbReference>
<protein>
    <recommendedName>
        <fullName evidence="7">Coiled-coil domain-containing protein 81</fullName>
    </recommendedName>
</protein>
<feature type="region of interest" description="Disordered" evidence="2">
    <location>
        <begin position="276"/>
        <end position="301"/>
    </location>
</feature>
<dbReference type="PANTHER" id="PTHR14362:SF2">
    <property type="entry name" value="COILED-COIL DOMAIN-CONTAINING PROTEIN 81"/>
    <property type="match status" value="1"/>
</dbReference>
<comment type="caution">
    <text evidence="5">The sequence shown here is derived from an EMBL/GenBank/DDBJ whole genome shotgun (WGS) entry which is preliminary data.</text>
</comment>
<keyword evidence="1" id="KW-0175">Coiled coil</keyword>
<proteinExistence type="predicted"/>
<evidence type="ECO:0000313" key="6">
    <source>
        <dbReference type="Proteomes" id="UP001187415"/>
    </source>
</evidence>
<evidence type="ECO:0008006" key="7">
    <source>
        <dbReference type="Google" id="ProtNLM"/>
    </source>
</evidence>
<feature type="coiled-coil region" evidence="1">
    <location>
        <begin position="321"/>
        <end position="369"/>
    </location>
</feature>
<organism evidence="5 6">
    <name type="scientific">Channa striata</name>
    <name type="common">Snakehead murrel</name>
    <name type="synonym">Ophicephalus striatus</name>
    <dbReference type="NCBI Taxonomy" id="64152"/>
    <lineage>
        <taxon>Eukaryota</taxon>
        <taxon>Metazoa</taxon>
        <taxon>Chordata</taxon>
        <taxon>Craniata</taxon>
        <taxon>Vertebrata</taxon>
        <taxon>Euteleostomi</taxon>
        <taxon>Actinopterygii</taxon>
        <taxon>Neopterygii</taxon>
        <taxon>Teleostei</taxon>
        <taxon>Neoteleostei</taxon>
        <taxon>Acanthomorphata</taxon>
        <taxon>Anabantaria</taxon>
        <taxon>Anabantiformes</taxon>
        <taxon>Channoidei</taxon>
        <taxon>Channidae</taxon>
        <taxon>Channa</taxon>
    </lineage>
</organism>
<dbReference type="GO" id="GO:0005815">
    <property type="term" value="C:microtubule organizing center"/>
    <property type="evidence" value="ECO:0007669"/>
    <property type="project" value="TreeGrafter"/>
</dbReference>
<dbReference type="InterPro" id="IPR040673">
    <property type="entry name" value="CCDC81_HU_dom_2"/>
</dbReference>
<feature type="domain" description="CCDC81 HU" evidence="4">
    <location>
        <begin position="105"/>
        <end position="179"/>
    </location>
</feature>
<dbReference type="PANTHER" id="PTHR14362">
    <property type="entry name" value="COILED-COIL DOMAIN-CONTAINING PROTEIN 81"/>
    <property type="match status" value="1"/>
</dbReference>
<keyword evidence="6" id="KW-1185">Reference proteome</keyword>
<evidence type="ECO:0000256" key="1">
    <source>
        <dbReference type="SAM" id="Coils"/>
    </source>
</evidence>
<feature type="domain" description="CCDC81 HU" evidence="3">
    <location>
        <begin position="11"/>
        <end position="94"/>
    </location>
</feature>
<evidence type="ECO:0000256" key="2">
    <source>
        <dbReference type="SAM" id="MobiDB-lite"/>
    </source>
</evidence>
<dbReference type="Pfam" id="PF18289">
    <property type="entry name" value="HU-CCDC81_euk_2"/>
    <property type="match status" value="1"/>
</dbReference>
<evidence type="ECO:0000259" key="4">
    <source>
        <dbReference type="Pfam" id="PF18289"/>
    </source>
</evidence>
<dbReference type="Pfam" id="PF14908">
    <property type="entry name" value="HU-CCDC81_euk_1"/>
    <property type="match status" value="1"/>
</dbReference>
<name>A0AA88NHF8_CHASR</name>
<accession>A0AA88NHF8</accession>
<dbReference type="InterPro" id="IPR028034">
    <property type="entry name" value="HU-CCDC81"/>
</dbReference>
<dbReference type="EMBL" id="JAUPFM010000004">
    <property type="protein sequence ID" value="KAK2853838.1"/>
    <property type="molecule type" value="Genomic_DNA"/>
</dbReference>